<gene>
    <name evidence="1" type="ORF">g.8089</name>
</gene>
<name>A0A0C9R902_9HYME</name>
<evidence type="ECO:0000313" key="1">
    <source>
        <dbReference type="EMBL" id="JAG79089.1"/>
    </source>
</evidence>
<dbReference type="EMBL" id="GBYB01009322">
    <property type="protein sequence ID" value="JAG79089.1"/>
    <property type="molecule type" value="Transcribed_RNA"/>
</dbReference>
<proteinExistence type="predicted"/>
<organism evidence="1">
    <name type="scientific">Fopius arisanus</name>
    <dbReference type="NCBI Taxonomy" id="64838"/>
    <lineage>
        <taxon>Eukaryota</taxon>
        <taxon>Metazoa</taxon>
        <taxon>Ecdysozoa</taxon>
        <taxon>Arthropoda</taxon>
        <taxon>Hexapoda</taxon>
        <taxon>Insecta</taxon>
        <taxon>Pterygota</taxon>
        <taxon>Neoptera</taxon>
        <taxon>Endopterygota</taxon>
        <taxon>Hymenoptera</taxon>
        <taxon>Apocrita</taxon>
        <taxon>Ichneumonoidea</taxon>
        <taxon>Braconidae</taxon>
        <taxon>Opiinae</taxon>
        <taxon>Fopius</taxon>
    </lineage>
</organism>
<dbReference type="AlphaFoldDB" id="A0A0C9R902"/>
<sequence length="112" mass="12838">MKIITIIHGSVNTPSLPLRTPIVIFGVREKWKRGKYAYMLAQHRSVFAVTPKCRNFSLHLHLFSMSQKASYEYLDDDSLFLFIPLIYNTSISQSLNNITLDNCTDNCILNSP</sequence>
<accession>A0A0C9R902</accession>
<reference evidence="1" key="1">
    <citation type="submission" date="2015-01" db="EMBL/GenBank/DDBJ databases">
        <title>Transcriptome Assembly of Fopius arisanus.</title>
        <authorList>
            <person name="Geib S."/>
        </authorList>
    </citation>
    <scope>NUCLEOTIDE SEQUENCE</scope>
</reference>
<protein>
    <submittedName>
        <fullName evidence="1">Uncharacterized protein</fullName>
    </submittedName>
</protein>